<feature type="region of interest" description="Disordered" evidence="1">
    <location>
        <begin position="1"/>
        <end position="87"/>
    </location>
</feature>
<dbReference type="AlphaFoldDB" id="C4FFX3"/>
<feature type="transmembrane region" description="Helical" evidence="2">
    <location>
        <begin position="125"/>
        <end position="151"/>
    </location>
</feature>
<dbReference type="PATRIC" id="fig|518635.17.peg.1138"/>
<keyword evidence="2" id="KW-0812">Transmembrane</keyword>
<dbReference type="KEGG" id="bang:BBAG_1103"/>
<dbReference type="eggNOG" id="ENOG50317M8">
    <property type="taxonomic scope" value="Bacteria"/>
</dbReference>
<keyword evidence="2" id="KW-1133">Transmembrane helix</keyword>
<proteinExistence type="predicted"/>
<keyword evidence="4" id="KW-1185">Reference proteome</keyword>
<gene>
    <name evidence="3" type="ORF">BIFANG_03238</name>
</gene>
<evidence type="ECO:0000313" key="3">
    <source>
        <dbReference type="EMBL" id="EEP20669.1"/>
    </source>
</evidence>
<organism evidence="3 4">
    <name type="scientific">Bifidobacterium angulatum DSM 20098 = JCM 7096</name>
    <dbReference type="NCBI Taxonomy" id="518635"/>
    <lineage>
        <taxon>Bacteria</taxon>
        <taxon>Bacillati</taxon>
        <taxon>Actinomycetota</taxon>
        <taxon>Actinomycetes</taxon>
        <taxon>Bifidobacteriales</taxon>
        <taxon>Bifidobacteriaceae</taxon>
        <taxon>Bifidobacterium</taxon>
    </lineage>
</organism>
<evidence type="ECO:0008006" key="5">
    <source>
        <dbReference type="Google" id="ProtNLM"/>
    </source>
</evidence>
<reference evidence="3" key="1">
    <citation type="submission" date="2009-04" db="EMBL/GenBank/DDBJ databases">
        <authorList>
            <person name="Weinstock G."/>
            <person name="Sodergren E."/>
            <person name="Clifton S."/>
            <person name="Fulton L."/>
            <person name="Fulton B."/>
            <person name="Courtney L."/>
            <person name="Fronick C."/>
            <person name="Harrison M."/>
            <person name="Strong C."/>
            <person name="Farmer C."/>
            <person name="Delahaunty K."/>
            <person name="Markovic C."/>
            <person name="Hall O."/>
            <person name="Minx P."/>
            <person name="Tomlinson C."/>
            <person name="Mitreva M."/>
            <person name="Nelson J."/>
            <person name="Hou S."/>
            <person name="Wollam A."/>
            <person name="Pepin K.H."/>
            <person name="Johnson M."/>
            <person name="Bhonagiri V."/>
            <person name="Nash W.E."/>
            <person name="Warren W."/>
            <person name="Chinwalla A."/>
            <person name="Mardis E.R."/>
            <person name="Wilson R.K."/>
        </authorList>
    </citation>
    <scope>NUCLEOTIDE SEQUENCE [LARGE SCALE GENOMIC DNA]</scope>
    <source>
        <strain evidence="3">DSM 20098</strain>
    </source>
</reference>
<evidence type="ECO:0000256" key="1">
    <source>
        <dbReference type="SAM" id="MobiDB-lite"/>
    </source>
</evidence>
<dbReference type="GeneID" id="42865429"/>
<feature type="compositionally biased region" description="Low complexity" evidence="1">
    <location>
        <begin position="39"/>
        <end position="59"/>
    </location>
</feature>
<keyword evidence="2" id="KW-0472">Membrane</keyword>
<feature type="transmembrane region" description="Helical" evidence="2">
    <location>
        <begin position="163"/>
        <end position="183"/>
    </location>
</feature>
<evidence type="ECO:0000256" key="2">
    <source>
        <dbReference type="SAM" id="Phobius"/>
    </source>
</evidence>
<protein>
    <recommendedName>
        <fullName evidence="5">DUF4190 domain-containing protein</fullName>
    </recommendedName>
</protein>
<dbReference type="EMBL" id="ABYS02000009">
    <property type="protein sequence ID" value="EEP20669.1"/>
    <property type="molecule type" value="Genomic_DNA"/>
</dbReference>
<sequence length="215" mass="23189">MDDHQQPEYGQTKQPQYGAMSGQYPGYDPYLYGRPEPEQPANGGDAAQNQAQQNPMGGQPYAGQPTNAQNGQPYAGQQGQPYNPYAQPNQYNPYGNQPQSNMPRIQYLNPDDPAQNPFYGHWDSYAIVAFICSLVFSVPVLPAVIGGLSLVRTKRLHMKGRGLAIAAIIINVLTTLLQAYLLIRGIGVNDLYAQMFNMYSGGGNGGGAGDGSISA</sequence>
<feature type="compositionally biased region" description="Low complexity" evidence="1">
    <location>
        <begin position="67"/>
        <end position="85"/>
    </location>
</feature>
<accession>C4FFX3</accession>
<dbReference type="RefSeq" id="WP_003826869.1">
    <property type="nucleotide sequence ID" value="NZ_AP012322.1"/>
</dbReference>
<evidence type="ECO:0000313" key="4">
    <source>
        <dbReference type="Proteomes" id="UP000006408"/>
    </source>
</evidence>
<dbReference type="Proteomes" id="UP000006408">
    <property type="component" value="Unassembled WGS sequence"/>
</dbReference>
<comment type="caution">
    <text evidence="3">The sequence shown here is derived from an EMBL/GenBank/DDBJ whole genome shotgun (WGS) entry which is preliminary data.</text>
</comment>
<dbReference type="HOGENOM" id="CLU_092707_0_0_11"/>
<dbReference type="STRING" id="1683.Bang102_007815"/>
<name>C4FFX3_9BIFI</name>